<dbReference type="Pfam" id="PF04205">
    <property type="entry name" value="FMN_bind"/>
    <property type="match status" value="1"/>
</dbReference>
<dbReference type="PANTHER" id="PTHR43400:SF7">
    <property type="entry name" value="FAD-DEPENDENT OXIDOREDUCTASE 2 FAD BINDING DOMAIN-CONTAINING PROTEIN"/>
    <property type="match status" value="1"/>
</dbReference>
<dbReference type="Pfam" id="PF00890">
    <property type="entry name" value="FAD_binding_2"/>
    <property type="match status" value="1"/>
</dbReference>
<feature type="domain" description="FMN-binding" evidence="9">
    <location>
        <begin position="50"/>
        <end position="124"/>
    </location>
</feature>
<keyword evidence="5 8" id="KW-0274">FAD</keyword>
<dbReference type="GO" id="GO:0010181">
    <property type="term" value="F:FMN binding"/>
    <property type="evidence" value="ECO:0007669"/>
    <property type="project" value="InterPro"/>
</dbReference>
<dbReference type="InterPro" id="IPR050315">
    <property type="entry name" value="FAD-oxidoreductase_2"/>
</dbReference>
<feature type="signal peptide" evidence="8">
    <location>
        <begin position="1"/>
        <end position="25"/>
    </location>
</feature>
<evidence type="ECO:0000256" key="1">
    <source>
        <dbReference type="ARBA" id="ARBA00008040"/>
    </source>
</evidence>
<evidence type="ECO:0000313" key="11">
    <source>
        <dbReference type="Proteomes" id="UP000000954"/>
    </source>
</evidence>
<dbReference type="PROSITE" id="PS51257">
    <property type="entry name" value="PROKAR_LIPOPROTEIN"/>
    <property type="match status" value="1"/>
</dbReference>
<comment type="similarity">
    <text evidence="1 8">Belongs to the FAD-dependent oxidoreductase 2 family. FRD/SDH subfamily.</text>
</comment>
<evidence type="ECO:0000256" key="6">
    <source>
        <dbReference type="ARBA" id="ARBA00023002"/>
    </source>
</evidence>
<comment type="cofactor">
    <cofactor evidence="8">
        <name>FAD</name>
        <dbReference type="ChEBI" id="CHEBI:57692"/>
    </cofactor>
    <text evidence="8">Binds 1 FAD per subunit.</text>
</comment>
<gene>
    <name evidence="10" type="ordered locus">Ccur_10160</name>
</gene>
<dbReference type="Proteomes" id="UP000000954">
    <property type="component" value="Chromosome"/>
</dbReference>
<dbReference type="PRINTS" id="PR00368">
    <property type="entry name" value="FADPNR"/>
</dbReference>
<evidence type="ECO:0000313" key="10">
    <source>
        <dbReference type="EMBL" id="ACU94707.1"/>
    </source>
</evidence>
<dbReference type="SUPFAM" id="SSF56425">
    <property type="entry name" value="Succinate dehydrogenase/fumarate reductase flavoprotein, catalytic domain"/>
    <property type="match status" value="1"/>
</dbReference>
<keyword evidence="11" id="KW-1185">Reference proteome</keyword>
<dbReference type="eggNOG" id="COG3976">
    <property type="taxonomic scope" value="Bacteria"/>
</dbReference>
<accession>C7MP67</accession>
<dbReference type="InterPro" id="IPR010960">
    <property type="entry name" value="Flavocytochrome_c"/>
</dbReference>
<reference evidence="10 11" key="1">
    <citation type="journal article" date="2009" name="Stand. Genomic Sci.">
        <title>Complete genome sequence of Cryptobacterium curtum type strain (12-3).</title>
        <authorList>
            <person name="Mavrommatis K."/>
            <person name="Pukall R."/>
            <person name="Rohde C."/>
            <person name="Chen F."/>
            <person name="Sims D."/>
            <person name="Brettin T."/>
            <person name="Kuske C."/>
            <person name="Detter J.C."/>
            <person name="Han C."/>
            <person name="Lapidus A."/>
            <person name="Copeland A."/>
            <person name="Glavina Del Rio T."/>
            <person name="Nolan M."/>
            <person name="Lucas S."/>
            <person name="Tice H."/>
            <person name="Cheng J.F."/>
            <person name="Bruce D."/>
            <person name="Goodwin L."/>
            <person name="Pitluck S."/>
            <person name="Ovchinnikova G."/>
            <person name="Pati A."/>
            <person name="Ivanova N."/>
            <person name="Chen A."/>
            <person name="Palaniappan K."/>
            <person name="Chain P."/>
            <person name="D'haeseleer P."/>
            <person name="Goker M."/>
            <person name="Bristow J."/>
            <person name="Eisen J.A."/>
            <person name="Markowitz V."/>
            <person name="Hugenholtz P."/>
            <person name="Rohde M."/>
            <person name="Klenk H.P."/>
            <person name="Kyrpides N.C."/>
        </authorList>
    </citation>
    <scope>NUCLEOTIDE SEQUENCE [LARGE SCALE GENOMIC DNA]</scope>
    <source>
        <strain evidence="11">ATCC 700683 / DSM 15641 / 12-3</strain>
    </source>
</reference>
<evidence type="ECO:0000256" key="2">
    <source>
        <dbReference type="ARBA" id="ARBA00013137"/>
    </source>
</evidence>
<dbReference type="InterPro" id="IPR027477">
    <property type="entry name" value="Succ_DH/fumarate_Rdtase_cat_sf"/>
</dbReference>
<dbReference type="STRING" id="469378.Ccur_10160"/>
<keyword evidence="6 8" id="KW-0560">Oxidoreductase</keyword>
<dbReference type="PROSITE" id="PS51318">
    <property type="entry name" value="TAT"/>
    <property type="match status" value="1"/>
</dbReference>
<comment type="cofactor">
    <cofactor evidence="8">
        <name>FMN</name>
        <dbReference type="ChEBI" id="CHEBI:58210"/>
    </cofactor>
    <text evidence="8">Binds 1 or 2 FMN covalently per subunit.</text>
</comment>
<protein>
    <recommendedName>
        <fullName evidence="3 8">Urocanate reductase</fullName>
        <ecNumber evidence="2 8">1.3.99.33</ecNumber>
    </recommendedName>
</protein>
<dbReference type="HOGENOM" id="CLU_011398_4_0_11"/>
<evidence type="ECO:0000256" key="3">
    <source>
        <dbReference type="ARBA" id="ARBA00015872"/>
    </source>
</evidence>
<proteinExistence type="inferred from homology"/>
<keyword evidence="4 8" id="KW-0285">Flavoprotein</keyword>
<dbReference type="SUPFAM" id="SSF51905">
    <property type="entry name" value="FAD/NAD(P)-binding domain"/>
    <property type="match status" value="1"/>
</dbReference>
<name>C7MP67_CRYCD</name>
<evidence type="ECO:0000256" key="4">
    <source>
        <dbReference type="ARBA" id="ARBA00022630"/>
    </source>
</evidence>
<dbReference type="Gene3D" id="3.90.1010.20">
    <property type="match status" value="1"/>
</dbReference>
<dbReference type="InterPro" id="IPR006311">
    <property type="entry name" value="TAT_signal"/>
</dbReference>
<evidence type="ECO:0000256" key="8">
    <source>
        <dbReference type="RuleBase" id="RU366062"/>
    </source>
</evidence>
<dbReference type="EMBL" id="CP001682">
    <property type="protein sequence ID" value="ACU94707.1"/>
    <property type="molecule type" value="Genomic_DNA"/>
</dbReference>
<dbReference type="EC" id="1.3.99.33" evidence="2 8"/>
<feature type="chain" id="PRO_5039741565" description="Urocanate reductase" evidence="8">
    <location>
        <begin position="26"/>
        <end position="603"/>
    </location>
</feature>
<dbReference type="RefSeq" id="WP_012803392.1">
    <property type="nucleotide sequence ID" value="NC_013170.1"/>
</dbReference>
<evidence type="ECO:0000256" key="5">
    <source>
        <dbReference type="ARBA" id="ARBA00022827"/>
    </source>
</evidence>
<keyword evidence="8" id="KW-0732">Signal</keyword>
<dbReference type="GO" id="GO:0016020">
    <property type="term" value="C:membrane"/>
    <property type="evidence" value="ECO:0007669"/>
    <property type="project" value="InterPro"/>
</dbReference>
<evidence type="ECO:0000259" key="9">
    <source>
        <dbReference type="SMART" id="SM00900"/>
    </source>
</evidence>
<dbReference type="AlphaFoldDB" id="C7MP67"/>
<sequence length="603" mass="62850">MKDLSRRSFITAGALAAVGSAAALAGCAPKSGSKTANAGSDGAWVGHGIGKHGDMDIEVVTEGGSITRINVLKSRETQGMGDVAIDELSQLIVDNQTLNVDTISGATLTSMAFLTAVSDALDQSGAQSSNWKKRDHAQLKSNQDIPSQADVVVIGAGGAGFAAAITAANAGKKVVLLEKLGVVGGDTSLSGGEMAVPGNWIQVTDGVADSPALLAADMLKGGDNVGDPALVDVIAQGALDSSQWLTFEGGVSWEHDLLFFGGHSVKRSIIPRGHTGSEMIVKLAARADEIDNLTVIRNMRVTSLSTDAAGAVSGVTAENQITKETTAITARAVVLASGGFGSNVDMRVKYNPDMDSKILSTDSVGATGDGLTMASAIGADLIDMEYIQTYPTCDPETGALLYVDDMRLESRAIMVNKEGVRFVEELGRRDVLSNAIKNQTGGMGYMLWNQSAADETGLLVQHEDEYENLESRGIIVKGDTLEEVAGHFGIDASALKATVEHWNDMCAQGADEDFGYRDKMTPIEGGPYYVNSYKPAVHYTMGGLHINTDAQVLDSAGNPIAGLFAAGEVAGHKMGTNRLGSCSMADIYTFGRIAGSQAAAYVG</sequence>
<dbReference type="InterPro" id="IPR036188">
    <property type="entry name" value="FAD/NAD-bd_sf"/>
</dbReference>
<evidence type="ECO:0000256" key="7">
    <source>
        <dbReference type="ARBA" id="ARBA00049922"/>
    </source>
</evidence>
<dbReference type="OrthoDB" id="9805351at2"/>
<dbReference type="Gene3D" id="3.50.50.60">
    <property type="entry name" value="FAD/NAD(P)-binding domain"/>
    <property type="match status" value="1"/>
</dbReference>
<comment type="catalytic activity">
    <reaction evidence="7 8">
        <text>dihydrourocanate + A = urocanate + AH2</text>
        <dbReference type="Rhea" id="RHEA:36059"/>
        <dbReference type="ChEBI" id="CHEBI:13193"/>
        <dbReference type="ChEBI" id="CHEBI:17499"/>
        <dbReference type="ChEBI" id="CHEBI:27247"/>
        <dbReference type="ChEBI" id="CHEBI:72991"/>
        <dbReference type="EC" id="1.3.99.33"/>
    </reaction>
</comment>
<dbReference type="PANTHER" id="PTHR43400">
    <property type="entry name" value="FUMARATE REDUCTASE"/>
    <property type="match status" value="1"/>
</dbReference>
<dbReference type="InterPro" id="IPR007329">
    <property type="entry name" value="FMN-bd"/>
</dbReference>
<dbReference type="KEGG" id="ccu:Ccur_10160"/>
<dbReference type="GO" id="GO:0033765">
    <property type="term" value="F:steroid dehydrogenase activity, acting on the CH-CH group of donors"/>
    <property type="evidence" value="ECO:0007669"/>
    <property type="project" value="UniProtKB-ARBA"/>
</dbReference>
<dbReference type="eggNOG" id="COG1053">
    <property type="taxonomic scope" value="Bacteria"/>
</dbReference>
<dbReference type="SMART" id="SM00900">
    <property type="entry name" value="FMN_bind"/>
    <property type="match status" value="1"/>
</dbReference>
<dbReference type="Gene3D" id="3.90.700.10">
    <property type="entry name" value="Succinate dehydrogenase/fumarate reductase flavoprotein, catalytic domain"/>
    <property type="match status" value="1"/>
</dbReference>
<dbReference type="InterPro" id="IPR003953">
    <property type="entry name" value="FAD-dep_OxRdtase_2_FAD-bd"/>
</dbReference>
<dbReference type="NCBIfam" id="TIGR01813">
    <property type="entry name" value="flavo_cyto_c"/>
    <property type="match status" value="1"/>
</dbReference>
<organism evidence="10 11">
    <name type="scientific">Cryptobacterium curtum (strain ATCC 700683 / DSM 15641 / CCUG 43107 / 12-3)</name>
    <dbReference type="NCBI Taxonomy" id="469378"/>
    <lineage>
        <taxon>Bacteria</taxon>
        <taxon>Bacillati</taxon>
        <taxon>Actinomycetota</taxon>
        <taxon>Coriobacteriia</taxon>
        <taxon>Eggerthellales</taxon>
        <taxon>Eggerthellaceae</taxon>
        <taxon>Cryptobacterium</taxon>
    </lineage>
</organism>